<dbReference type="PROSITE" id="PS50112">
    <property type="entry name" value="PAS"/>
    <property type="match status" value="1"/>
</dbReference>
<dbReference type="NCBIfam" id="TIGR00229">
    <property type="entry name" value="sensory_box"/>
    <property type="match status" value="2"/>
</dbReference>
<evidence type="ECO:0000256" key="3">
    <source>
        <dbReference type="ARBA" id="ARBA00022553"/>
    </source>
</evidence>
<reference evidence="7" key="1">
    <citation type="submission" date="2023-03" db="EMBL/GenBank/DDBJ databases">
        <title>Chitinimonas shenzhenensis gen. nov., sp. nov., a novel member of family Burkholderiaceae isolated from activated sludge collected in Shen Zhen, China.</title>
        <authorList>
            <person name="Wang X."/>
        </authorList>
    </citation>
    <scope>NUCLEOTIDE SEQUENCE</scope>
    <source>
        <strain evidence="7">DQS-5</strain>
    </source>
</reference>
<keyword evidence="5" id="KW-0418">Kinase</keyword>
<keyword evidence="4" id="KW-0808">Transferase</keyword>
<name>A0ABT7DR24_9NEIS</name>
<dbReference type="RefSeq" id="WP_284098809.1">
    <property type="nucleotide sequence ID" value="NZ_JARRAF010000001.1"/>
</dbReference>
<dbReference type="InterPro" id="IPR000014">
    <property type="entry name" value="PAS"/>
</dbReference>
<keyword evidence="3" id="KW-0597">Phosphoprotein</keyword>
<evidence type="ECO:0000256" key="1">
    <source>
        <dbReference type="ARBA" id="ARBA00000085"/>
    </source>
</evidence>
<dbReference type="CDD" id="cd00130">
    <property type="entry name" value="PAS"/>
    <property type="match status" value="3"/>
</dbReference>
<dbReference type="EC" id="2.7.13.3" evidence="2"/>
<proteinExistence type="predicted"/>
<comment type="catalytic activity">
    <reaction evidence="1">
        <text>ATP + protein L-histidine = ADP + protein N-phospho-L-histidine.</text>
        <dbReference type="EC" id="2.7.13.3"/>
    </reaction>
</comment>
<sequence length="462" mass="51605">MSVRKFFPANAALTDEEALYGYRATTQILAAMRQVIWSMTLGRDKILYLSPSAEQLYGESASVLRDHPNFWLEAIHPEDKAAVWSGMSHLMQTEHTEFVYRIQVEDSSVQWVHHRSQIGHNRFGVAERIDFCVALCDPPKAANTGVEPYQKLFNACGDAMLLRDPTTLKIVEANPAAIRMFGMGSAELCRQRLEELSDRTEGFDSAAEAEAIEAAKKGQIQRYDWQIRTMHDQARWVDITLTIVHLGGKELLLTVLRDSDTRKQQDESRIVAADIIARSVDFVGFANPAGQIASLNPAMQEMLGVRADEVRKLFLTDLLPVWAQPLFLHTCLPLATKNGIWRGELALVGQEGRHIPVILNLLAHKKRGAIKGYSLVGVDISEYKHRENRLLQTKEQLEADNHIRQQMLANVSHGLVPSLNALQNSLSSLTTEDAAKAAANIARAVKQIRTLVDAVIAYTKPD</sequence>
<evidence type="ECO:0000259" key="6">
    <source>
        <dbReference type="PROSITE" id="PS50112"/>
    </source>
</evidence>
<accession>A0ABT7DR24</accession>
<evidence type="ECO:0000256" key="4">
    <source>
        <dbReference type="ARBA" id="ARBA00022679"/>
    </source>
</evidence>
<keyword evidence="8" id="KW-1185">Reference proteome</keyword>
<dbReference type="InterPro" id="IPR035965">
    <property type="entry name" value="PAS-like_dom_sf"/>
</dbReference>
<dbReference type="EMBL" id="JARRAF010000001">
    <property type="protein sequence ID" value="MDK2122526.1"/>
    <property type="molecule type" value="Genomic_DNA"/>
</dbReference>
<dbReference type="InterPro" id="IPR013655">
    <property type="entry name" value="PAS_fold_3"/>
</dbReference>
<dbReference type="Proteomes" id="UP001172778">
    <property type="component" value="Unassembled WGS sequence"/>
</dbReference>
<evidence type="ECO:0000313" key="8">
    <source>
        <dbReference type="Proteomes" id="UP001172778"/>
    </source>
</evidence>
<dbReference type="SMART" id="SM00091">
    <property type="entry name" value="PAS"/>
    <property type="match status" value="3"/>
</dbReference>
<dbReference type="SUPFAM" id="SSF47384">
    <property type="entry name" value="Homodimeric domain of signal transducing histidine kinase"/>
    <property type="match status" value="1"/>
</dbReference>
<comment type="caution">
    <text evidence="7">The sequence shown here is derived from an EMBL/GenBank/DDBJ whole genome shotgun (WGS) entry which is preliminary data.</text>
</comment>
<dbReference type="PANTHER" id="PTHR43304:SF1">
    <property type="entry name" value="PAC DOMAIN-CONTAINING PROTEIN"/>
    <property type="match status" value="1"/>
</dbReference>
<dbReference type="InterPro" id="IPR052162">
    <property type="entry name" value="Sensor_kinase/Photoreceptor"/>
</dbReference>
<dbReference type="Gene3D" id="1.10.287.130">
    <property type="match status" value="1"/>
</dbReference>
<dbReference type="SUPFAM" id="SSF55785">
    <property type="entry name" value="PYP-like sensor domain (PAS domain)"/>
    <property type="match status" value="3"/>
</dbReference>
<protein>
    <recommendedName>
        <fullName evidence="2">histidine kinase</fullName>
        <ecNumber evidence="2">2.7.13.3</ecNumber>
    </recommendedName>
</protein>
<dbReference type="PANTHER" id="PTHR43304">
    <property type="entry name" value="PHYTOCHROME-LIKE PROTEIN CPH1"/>
    <property type="match status" value="1"/>
</dbReference>
<gene>
    <name evidence="7" type="ORF">PZA18_00520</name>
</gene>
<dbReference type="InterPro" id="IPR036097">
    <property type="entry name" value="HisK_dim/P_sf"/>
</dbReference>
<evidence type="ECO:0000256" key="5">
    <source>
        <dbReference type="ARBA" id="ARBA00022777"/>
    </source>
</evidence>
<dbReference type="Gene3D" id="3.30.450.20">
    <property type="entry name" value="PAS domain"/>
    <property type="match status" value="3"/>
</dbReference>
<dbReference type="Pfam" id="PF13426">
    <property type="entry name" value="PAS_9"/>
    <property type="match status" value="2"/>
</dbReference>
<dbReference type="Pfam" id="PF08447">
    <property type="entry name" value="PAS_3"/>
    <property type="match status" value="1"/>
</dbReference>
<feature type="domain" description="PAS" evidence="6">
    <location>
        <begin position="42"/>
        <end position="94"/>
    </location>
</feature>
<organism evidence="7 8">
    <name type="scientific">Parachitinimonas caeni</name>
    <dbReference type="NCBI Taxonomy" id="3031301"/>
    <lineage>
        <taxon>Bacteria</taxon>
        <taxon>Pseudomonadati</taxon>
        <taxon>Pseudomonadota</taxon>
        <taxon>Betaproteobacteria</taxon>
        <taxon>Neisseriales</taxon>
        <taxon>Chitinibacteraceae</taxon>
        <taxon>Parachitinimonas</taxon>
    </lineage>
</organism>
<evidence type="ECO:0000313" key="7">
    <source>
        <dbReference type="EMBL" id="MDK2122526.1"/>
    </source>
</evidence>
<evidence type="ECO:0000256" key="2">
    <source>
        <dbReference type="ARBA" id="ARBA00012438"/>
    </source>
</evidence>